<comment type="catalytic activity">
    <reaction evidence="14 15">
        <text>tRNA(Phe) + L-phenylalanine + ATP = L-phenylalanyl-tRNA(Phe) + AMP + diphosphate + H(+)</text>
        <dbReference type="Rhea" id="RHEA:19413"/>
        <dbReference type="Rhea" id="RHEA-COMP:9668"/>
        <dbReference type="Rhea" id="RHEA-COMP:9699"/>
        <dbReference type="ChEBI" id="CHEBI:15378"/>
        <dbReference type="ChEBI" id="CHEBI:30616"/>
        <dbReference type="ChEBI" id="CHEBI:33019"/>
        <dbReference type="ChEBI" id="CHEBI:58095"/>
        <dbReference type="ChEBI" id="CHEBI:78442"/>
        <dbReference type="ChEBI" id="CHEBI:78531"/>
        <dbReference type="ChEBI" id="CHEBI:456215"/>
        <dbReference type="EC" id="6.1.1.20"/>
    </reaction>
</comment>
<dbReference type="InterPro" id="IPR012340">
    <property type="entry name" value="NA-bd_OB-fold"/>
</dbReference>
<dbReference type="PANTHER" id="PTHR10947:SF0">
    <property type="entry name" value="PHENYLALANINE--TRNA LIGASE BETA SUBUNIT"/>
    <property type="match status" value="1"/>
</dbReference>
<dbReference type="CDD" id="cd02796">
    <property type="entry name" value="tRNA_bind_bactPheRS"/>
    <property type="match status" value="1"/>
</dbReference>
<dbReference type="EC" id="6.1.1.20" evidence="15"/>
<feature type="domain" description="TRNA-binding" evidence="17">
    <location>
        <begin position="74"/>
        <end position="182"/>
    </location>
</feature>
<dbReference type="InterPro" id="IPR020825">
    <property type="entry name" value="Phe-tRNA_synthase-like_B3/B4"/>
</dbReference>
<protein>
    <recommendedName>
        <fullName evidence="15">Phenylalanine--tRNA ligase beta subunit</fullName>
        <ecNumber evidence="15">6.1.1.20</ecNumber>
    </recommendedName>
    <alternativeName>
        <fullName evidence="15">Phenylalanyl-tRNA synthetase beta subunit</fullName>
        <shortName evidence="15">PheRS</shortName>
    </alternativeName>
</protein>
<keyword evidence="7 15" id="KW-0479">Metal-binding</keyword>
<dbReference type="PANTHER" id="PTHR10947">
    <property type="entry name" value="PHENYLALANYL-TRNA SYNTHETASE BETA CHAIN AND LEUCINE-RICH REPEAT-CONTAINING PROTEIN 47"/>
    <property type="match status" value="1"/>
</dbReference>
<evidence type="ECO:0000256" key="14">
    <source>
        <dbReference type="ARBA" id="ARBA00049255"/>
    </source>
</evidence>
<evidence type="ECO:0000256" key="7">
    <source>
        <dbReference type="ARBA" id="ARBA00022723"/>
    </source>
</evidence>
<dbReference type="GO" id="GO:0005524">
    <property type="term" value="F:ATP binding"/>
    <property type="evidence" value="ECO:0007669"/>
    <property type="project" value="UniProtKB-UniRule"/>
</dbReference>
<dbReference type="Proteomes" id="UP000249165">
    <property type="component" value="Unassembled WGS sequence"/>
</dbReference>
<keyword evidence="5 16" id="KW-0820">tRNA-binding</keyword>
<evidence type="ECO:0000256" key="4">
    <source>
        <dbReference type="ARBA" id="ARBA00022490"/>
    </source>
</evidence>
<keyword evidence="6 15" id="KW-0436">Ligase</keyword>
<evidence type="ECO:0000259" key="18">
    <source>
        <dbReference type="PROSITE" id="PS51447"/>
    </source>
</evidence>
<feature type="binding site" evidence="15">
    <location>
        <position position="496"/>
    </location>
    <ligand>
        <name>Mg(2+)</name>
        <dbReference type="ChEBI" id="CHEBI:18420"/>
        <note>shared with alpha subunit</note>
    </ligand>
</feature>
<dbReference type="Gene3D" id="3.50.40.10">
    <property type="entry name" value="Phenylalanyl-trna Synthetase, Chain B, domain 3"/>
    <property type="match status" value="1"/>
</dbReference>
<keyword evidence="12 15" id="KW-0648">Protein biosynthesis</keyword>
<dbReference type="SMART" id="SM00873">
    <property type="entry name" value="B3_4"/>
    <property type="match status" value="1"/>
</dbReference>
<reference evidence="20 21" key="1">
    <citation type="submission" date="2018-06" db="EMBL/GenBank/DDBJ databases">
        <title>Genomic Encyclopedia of Archaeal and Bacterial Type Strains, Phase II (KMG-II): from individual species to whole genera.</title>
        <authorList>
            <person name="Goeker M."/>
        </authorList>
    </citation>
    <scope>NUCLEOTIDE SEQUENCE [LARGE SCALE GENOMIC DNA]</scope>
    <source>
        <strain evidence="20 21">DSM 22011</strain>
    </source>
</reference>
<dbReference type="PROSITE" id="PS50886">
    <property type="entry name" value="TRBD"/>
    <property type="match status" value="1"/>
</dbReference>
<keyword evidence="9 15" id="KW-0067">ATP-binding</keyword>
<dbReference type="HAMAP" id="MF_00283">
    <property type="entry name" value="Phe_tRNA_synth_beta1"/>
    <property type="match status" value="1"/>
</dbReference>
<dbReference type="NCBIfam" id="TIGR00472">
    <property type="entry name" value="pheT_bact"/>
    <property type="match status" value="1"/>
</dbReference>
<evidence type="ECO:0000256" key="15">
    <source>
        <dbReference type="HAMAP-Rule" id="MF_00283"/>
    </source>
</evidence>
<dbReference type="InterPro" id="IPR036690">
    <property type="entry name" value="Fdx_antiC-bd_sf"/>
</dbReference>
<dbReference type="GO" id="GO:0009328">
    <property type="term" value="C:phenylalanine-tRNA ligase complex"/>
    <property type="evidence" value="ECO:0007669"/>
    <property type="project" value="TreeGrafter"/>
</dbReference>
<evidence type="ECO:0000259" key="17">
    <source>
        <dbReference type="PROSITE" id="PS50886"/>
    </source>
</evidence>
<dbReference type="SUPFAM" id="SSF56037">
    <property type="entry name" value="PheT/TilS domain"/>
    <property type="match status" value="1"/>
</dbReference>
<evidence type="ECO:0000256" key="1">
    <source>
        <dbReference type="ARBA" id="ARBA00004496"/>
    </source>
</evidence>
<dbReference type="Gene3D" id="3.30.930.10">
    <property type="entry name" value="Bira Bifunctional Protein, Domain 2"/>
    <property type="match status" value="1"/>
</dbReference>
<dbReference type="GO" id="GO:0000049">
    <property type="term" value="F:tRNA binding"/>
    <property type="evidence" value="ECO:0007669"/>
    <property type="project" value="UniProtKB-UniRule"/>
</dbReference>
<evidence type="ECO:0000256" key="6">
    <source>
        <dbReference type="ARBA" id="ARBA00022598"/>
    </source>
</evidence>
<evidence type="ECO:0000256" key="5">
    <source>
        <dbReference type="ARBA" id="ARBA00022555"/>
    </source>
</evidence>
<dbReference type="Pfam" id="PF03147">
    <property type="entry name" value="FDX-ACB"/>
    <property type="match status" value="1"/>
</dbReference>
<evidence type="ECO:0000259" key="19">
    <source>
        <dbReference type="PROSITE" id="PS51483"/>
    </source>
</evidence>
<comment type="similarity">
    <text evidence="2 15">Belongs to the phenylalanyl-tRNA synthetase beta subunit family. Type 1 subfamily.</text>
</comment>
<dbReference type="FunFam" id="2.40.50.140:FF:000045">
    <property type="entry name" value="Phenylalanine--tRNA ligase beta subunit"/>
    <property type="match status" value="1"/>
</dbReference>
<dbReference type="AlphaFoldDB" id="A0A327YUH7"/>
<dbReference type="PROSITE" id="PS51447">
    <property type="entry name" value="FDX_ACB"/>
    <property type="match status" value="1"/>
</dbReference>
<evidence type="ECO:0000256" key="10">
    <source>
        <dbReference type="ARBA" id="ARBA00022842"/>
    </source>
</evidence>
<name>A0A327YUH7_9RHOB</name>
<dbReference type="NCBIfam" id="NF045760">
    <property type="entry name" value="YtpR"/>
    <property type="match status" value="1"/>
</dbReference>
<keyword evidence="8 15" id="KW-0547">Nucleotide-binding</keyword>
<gene>
    <name evidence="15" type="primary">pheT</name>
    <name evidence="20" type="ORF">ATI53_1001133</name>
</gene>
<evidence type="ECO:0000256" key="8">
    <source>
        <dbReference type="ARBA" id="ARBA00022741"/>
    </source>
</evidence>
<evidence type="ECO:0000256" key="13">
    <source>
        <dbReference type="ARBA" id="ARBA00023146"/>
    </source>
</evidence>
<accession>A0A327YUH7</accession>
<keyword evidence="13 15" id="KW-0030">Aminoacyl-tRNA synthetase</keyword>
<dbReference type="Pfam" id="PF01588">
    <property type="entry name" value="tRNA_bind"/>
    <property type="match status" value="1"/>
</dbReference>
<feature type="binding site" evidence="15">
    <location>
        <position position="487"/>
    </location>
    <ligand>
        <name>Mg(2+)</name>
        <dbReference type="ChEBI" id="CHEBI:18420"/>
        <note>shared with alpha subunit</note>
    </ligand>
</feature>
<feature type="domain" description="B5" evidence="19">
    <location>
        <begin position="438"/>
        <end position="509"/>
    </location>
</feature>
<keyword evidence="10 15" id="KW-0460">Magnesium</keyword>
<dbReference type="EMBL" id="QLMG01000001">
    <property type="protein sequence ID" value="RAK24026.1"/>
    <property type="molecule type" value="Genomic_DNA"/>
</dbReference>
<dbReference type="InterPro" id="IPR045864">
    <property type="entry name" value="aa-tRNA-synth_II/BPL/LPL"/>
</dbReference>
<dbReference type="SUPFAM" id="SSF46955">
    <property type="entry name" value="Putative DNA-binding domain"/>
    <property type="match status" value="1"/>
</dbReference>
<evidence type="ECO:0000256" key="11">
    <source>
        <dbReference type="ARBA" id="ARBA00022884"/>
    </source>
</evidence>
<keyword evidence="4 15" id="KW-0963">Cytoplasm</keyword>
<dbReference type="InterPro" id="IPR005147">
    <property type="entry name" value="tRNA_synthase_B5-dom"/>
</dbReference>
<feature type="binding site" evidence="15">
    <location>
        <position position="493"/>
    </location>
    <ligand>
        <name>Mg(2+)</name>
        <dbReference type="ChEBI" id="CHEBI:18420"/>
        <note>shared with alpha subunit</note>
    </ligand>
</feature>
<dbReference type="InterPro" id="IPR045060">
    <property type="entry name" value="Phe-tRNA-ligase_IIc_bsu"/>
</dbReference>
<dbReference type="GO" id="GO:0004826">
    <property type="term" value="F:phenylalanine-tRNA ligase activity"/>
    <property type="evidence" value="ECO:0007669"/>
    <property type="project" value="UniProtKB-UniRule"/>
</dbReference>
<dbReference type="Pfam" id="PF03483">
    <property type="entry name" value="B3_4"/>
    <property type="match status" value="1"/>
</dbReference>
<evidence type="ECO:0000256" key="9">
    <source>
        <dbReference type="ARBA" id="ARBA00022840"/>
    </source>
</evidence>
<dbReference type="SMART" id="SM00874">
    <property type="entry name" value="B5"/>
    <property type="match status" value="1"/>
</dbReference>
<dbReference type="InterPro" id="IPR005121">
    <property type="entry name" value="Fdx_antiC-bd"/>
</dbReference>
<dbReference type="SUPFAM" id="SSF54991">
    <property type="entry name" value="Anticodon-binding domain of PheRS"/>
    <property type="match status" value="1"/>
</dbReference>
<dbReference type="GO" id="GO:0006432">
    <property type="term" value="P:phenylalanyl-tRNA aminoacylation"/>
    <property type="evidence" value="ECO:0007669"/>
    <property type="project" value="UniProtKB-UniRule"/>
</dbReference>
<organism evidence="20 21">
    <name type="scientific">Salipiger aestuarii</name>
    <dbReference type="NCBI Taxonomy" id="568098"/>
    <lineage>
        <taxon>Bacteria</taxon>
        <taxon>Pseudomonadati</taxon>
        <taxon>Pseudomonadota</taxon>
        <taxon>Alphaproteobacteria</taxon>
        <taxon>Rhodobacterales</taxon>
        <taxon>Roseobacteraceae</taxon>
        <taxon>Salipiger</taxon>
    </lineage>
</organism>
<dbReference type="Gene3D" id="3.30.56.10">
    <property type="match status" value="2"/>
</dbReference>
<evidence type="ECO:0000256" key="2">
    <source>
        <dbReference type="ARBA" id="ARBA00008653"/>
    </source>
</evidence>
<keyword evidence="11 16" id="KW-0694">RNA-binding</keyword>
<evidence type="ECO:0000256" key="3">
    <source>
        <dbReference type="ARBA" id="ARBA00011209"/>
    </source>
</evidence>
<dbReference type="PROSITE" id="PS51483">
    <property type="entry name" value="B5"/>
    <property type="match status" value="1"/>
</dbReference>
<evidence type="ECO:0000313" key="20">
    <source>
        <dbReference type="EMBL" id="RAK24026.1"/>
    </source>
</evidence>
<evidence type="ECO:0000256" key="12">
    <source>
        <dbReference type="ARBA" id="ARBA00022917"/>
    </source>
</evidence>
<dbReference type="Gene3D" id="2.40.50.140">
    <property type="entry name" value="Nucleic acid-binding proteins"/>
    <property type="match status" value="1"/>
</dbReference>
<evidence type="ECO:0000313" key="21">
    <source>
        <dbReference type="Proteomes" id="UP000249165"/>
    </source>
</evidence>
<dbReference type="InterPro" id="IPR041616">
    <property type="entry name" value="PheRS_beta_core"/>
</dbReference>
<dbReference type="InterPro" id="IPR009061">
    <property type="entry name" value="DNA-bd_dom_put_sf"/>
</dbReference>
<dbReference type="InterPro" id="IPR004532">
    <property type="entry name" value="Phe-tRNA-ligase_IIc_bsu_bact"/>
</dbReference>
<sequence length="832" mass="87746">MANAHRASAVPCPFPPAPRCGKALPQWTTTAGGFAMKFTLSWLKEHLDTRASVDDITEALTDLGLEVEGVENPAETLSAFTIGKVIAAEKHPDADKLNLCRVLTGSGETQIICGAPNARAGITVVVASPGTYVPGIDTTIQVGRIRGIESHGMMCSEREMELSEEHDGIIELPSGEVGQTFADWLAKNDPAKVDPVIEIAITPNRPDALGVHGIARDLAARGLGRLKPLAEVTVPGAFPCPITVTIDDTAEGCPVFYGRVIRGVKNGPSPQWLQHRLKAIGLRPISFLVDVTNFFTFDRNRPLHVFDADKLTGALRVHAAAGGETLDALDERTYTLTPGMTAISDDAGVQSLGGIMGGTATGVSDDTVNVFVESAYFDTVRTAYTGRALKINSDARYRFERGIDPASAAPGIEAAARMIIDIAGGEASDVVVAGSAPNVARAYKLDTDRVVSLVGMDIPADTQRATLTALGFTFDGDMANVPSWRPDVLGEADLVEEVARVASLTRLQGIPMPRPTAGVPAPILSPMQKREQIARRTTAELGYNECVTYSFVDQGSAALFGGGDDATRLANPISADLSHMRPHLLPGLLQAAARNQARGFADLALFECGAAFQGGEPGEQHLQVCGLLVGRTGPKDVHGASRAVDIFDAKADAEAVLAAIGAPAKMQILRGAEGWWHPGRHGRLCLGPKKVLGVFGEIHPGVLTEMGVKGPAVGFVLYPEQIPLPRSRGASRPALVANDLQAVERDFAFVVDADVAAQDLVNAAAGADKALIDDVRVFDEFIGGSLGEGQKSLAITVRLQPTDATLTEKDIEAVAARIVQKVEKATGGSLRG</sequence>
<comment type="caution">
    <text evidence="20">The sequence shown here is derived from an EMBL/GenBank/DDBJ whole genome shotgun (WGS) entry which is preliminary data.</text>
</comment>
<dbReference type="Pfam" id="PF17759">
    <property type="entry name" value="tRNA_synthFbeta"/>
    <property type="match status" value="1"/>
</dbReference>
<keyword evidence="21" id="KW-1185">Reference proteome</keyword>
<dbReference type="SMART" id="SM00896">
    <property type="entry name" value="FDX-ACB"/>
    <property type="match status" value="1"/>
</dbReference>
<comment type="subunit">
    <text evidence="3 15">Tetramer of two alpha and two beta subunits.</text>
</comment>
<dbReference type="InterPro" id="IPR005146">
    <property type="entry name" value="B3/B4_tRNA-bd"/>
</dbReference>
<dbReference type="SUPFAM" id="SSF55681">
    <property type="entry name" value="Class II aaRS and biotin synthetases"/>
    <property type="match status" value="1"/>
</dbReference>
<feature type="binding site" evidence="15">
    <location>
        <position position="497"/>
    </location>
    <ligand>
        <name>Mg(2+)</name>
        <dbReference type="ChEBI" id="CHEBI:18420"/>
        <note>shared with alpha subunit</note>
    </ligand>
</feature>
<evidence type="ECO:0000256" key="16">
    <source>
        <dbReference type="PROSITE-ProRule" id="PRU00209"/>
    </source>
</evidence>
<feature type="domain" description="FDX-ACB" evidence="18">
    <location>
        <begin position="738"/>
        <end position="831"/>
    </location>
</feature>
<dbReference type="SUPFAM" id="SSF50249">
    <property type="entry name" value="Nucleic acid-binding proteins"/>
    <property type="match status" value="1"/>
</dbReference>
<proteinExistence type="inferred from homology"/>
<comment type="subcellular location">
    <subcellularLocation>
        <location evidence="1 15">Cytoplasm</location>
    </subcellularLocation>
</comment>
<dbReference type="Gene3D" id="3.30.70.380">
    <property type="entry name" value="Ferrodoxin-fold anticodon-binding domain"/>
    <property type="match status" value="1"/>
</dbReference>
<dbReference type="GO" id="GO:0000287">
    <property type="term" value="F:magnesium ion binding"/>
    <property type="evidence" value="ECO:0007669"/>
    <property type="project" value="UniProtKB-UniRule"/>
</dbReference>
<dbReference type="InterPro" id="IPR002547">
    <property type="entry name" value="tRNA-bd_dom"/>
</dbReference>
<comment type="cofactor">
    <cofactor evidence="15">
        <name>Mg(2+)</name>
        <dbReference type="ChEBI" id="CHEBI:18420"/>
    </cofactor>
    <text evidence="15">Binds 2 magnesium ions per tetramer.</text>
</comment>
<dbReference type="CDD" id="cd00769">
    <property type="entry name" value="PheRS_beta_core"/>
    <property type="match status" value="1"/>
</dbReference>
<dbReference type="InterPro" id="IPR033714">
    <property type="entry name" value="tRNA_bind_bactPheRS"/>
</dbReference>
<dbReference type="Pfam" id="PF03484">
    <property type="entry name" value="B5"/>
    <property type="match status" value="1"/>
</dbReference>